<dbReference type="RefSeq" id="WP_121213453.1">
    <property type="nucleotide sequence ID" value="NZ_RBZN01000006.1"/>
</dbReference>
<evidence type="ECO:0000256" key="3">
    <source>
        <dbReference type="ARBA" id="ARBA00012438"/>
    </source>
</evidence>
<dbReference type="InterPro" id="IPR036097">
    <property type="entry name" value="HisK_dim/P_sf"/>
</dbReference>
<evidence type="ECO:0000259" key="15">
    <source>
        <dbReference type="PROSITE" id="PS50109"/>
    </source>
</evidence>
<dbReference type="InterPro" id="IPR003594">
    <property type="entry name" value="HATPase_dom"/>
</dbReference>
<dbReference type="CDD" id="cd06225">
    <property type="entry name" value="HAMP"/>
    <property type="match status" value="1"/>
</dbReference>
<keyword evidence="6" id="KW-0808">Transferase</keyword>
<dbReference type="EC" id="2.7.13.3" evidence="3"/>
<keyword evidence="9 17" id="KW-0418">Kinase</keyword>
<comment type="subcellular location">
    <subcellularLocation>
        <location evidence="2">Cell membrane</location>
        <topology evidence="2">Multi-pass membrane protein</topology>
    </subcellularLocation>
</comment>
<dbReference type="InterPro" id="IPR005467">
    <property type="entry name" value="His_kinase_dom"/>
</dbReference>
<dbReference type="GO" id="GO:0005524">
    <property type="term" value="F:ATP binding"/>
    <property type="evidence" value="ECO:0007669"/>
    <property type="project" value="UniProtKB-KW"/>
</dbReference>
<evidence type="ECO:0000259" key="16">
    <source>
        <dbReference type="PROSITE" id="PS50885"/>
    </source>
</evidence>
<keyword evidence="4" id="KW-1003">Cell membrane</keyword>
<reference evidence="17 18" key="1">
    <citation type="journal article" date="2016" name="Antonie Van Leeuwenhoek">
        <title>Lysinibacillus endophyticus sp. nov., an indole-3-acetic acid producing endophytic bacterium isolated from corn root (Zea mays cv. Xinken-5).</title>
        <authorList>
            <person name="Yu J."/>
            <person name="Guan X."/>
            <person name="Liu C."/>
            <person name="Xiang W."/>
            <person name="Yu Z."/>
            <person name="Liu X."/>
            <person name="Wang G."/>
        </authorList>
    </citation>
    <scope>NUCLEOTIDE SEQUENCE [LARGE SCALE GENOMIC DNA]</scope>
    <source>
        <strain evidence="17 18">DSM 100506</strain>
    </source>
</reference>
<feature type="domain" description="HAMP" evidence="16">
    <location>
        <begin position="451"/>
        <end position="503"/>
    </location>
</feature>
<evidence type="ECO:0000256" key="5">
    <source>
        <dbReference type="ARBA" id="ARBA00022553"/>
    </source>
</evidence>
<dbReference type="PROSITE" id="PS50109">
    <property type="entry name" value="HIS_KIN"/>
    <property type="match status" value="1"/>
</dbReference>
<dbReference type="GO" id="GO:0000155">
    <property type="term" value="F:phosphorelay sensor kinase activity"/>
    <property type="evidence" value="ECO:0007669"/>
    <property type="project" value="InterPro"/>
</dbReference>
<evidence type="ECO:0000256" key="13">
    <source>
        <dbReference type="ARBA" id="ARBA00023136"/>
    </source>
</evidence>
<feature type="transmembrane region" description="Helical" evidence="14">
    <location>
        <begin position="305"/>
        <end position="325"/>
    </location>
</feature>
<keyword evidence="8" id="KW-0547">Nucleotide-binding</keyword>
<keyword evidence="5" id="KW-0597">Phosphoprotein</keyword>
<keyword evidence="11 14" id="KW-1133">Transmembrane helix</keyword>
<feature type="transmembrane region" description="Helical" evidence="14">
    <location>
        <begin position="265"/>
        <end position="284"/>
    </location>
</feature>
<dbReference type="Proteomes" id="UP000272238">
    <property type="component" value="Unassembled WGS sequence"/>
</dbReference>
<dbReference type="SUPFAM" id="SSF47384">
    <property type="entry name" value="Homodimeric domain of signal transducing histidine kinase"/>
    <property type="match status" value="1"/>
</dbReference>
<evidence type="ECO:0000256" key="14">
    <source>
        <dbReference type="SAM" id="Phobius"/>
    </source>
</evidence>
<evidence type="ECO:0000256" key="4">
    <source>
        <dbReference type="ARBA" id="ARBA00022475"/>
    </source>
</evidence>
<evidence type="ECO:0000256" key="9">
    <source>
        <dbReference type="ARBA" id="ARBA00022777"/>
    </source>
</evidence>
<dbReference type="Pfam" id="PF02518">
    <property type="entry name" value="HATPase_c"/>
    <property type="match status" value="1"/>
</dbReference>
<feature type="domain" description="Histidine kinase" evidence="15">
    <location>
        <begin position="518"/>
        <end position="731"/>
    </location>
</feature>
<evidence type="ECO:0000256" key="12">
    <source>
        <dbReference type="ARBA" id="ARBA00023012"/>
    </source>
</evidence>
<evidence type="ECO:0000256" key="7">
    <source>
        <dbReference type="ARBA" id="ARBA00022692"/>
    </source>
</evidence>
<evidence type="ECO:0000256" key="1">
    <source>
        <dbReference type="ARBA" id="ARBA00000085"/>
    </source>
</evidence>
<gene>
    <name evidence="17" type="ORF">D8M03_04235</name>
</gene>
<dbReference type="GO" id="GO:0005886">
    <property type="term" value="C:plasma membrane"/>
    <property type="evidence" value="ECO:0007669"/>
    <property type="project" value="UniProtKB-SubCell"/>
</dbReference>
<evidence type="ECO:0000313" key="18">
    <source>
        <dbReference type="Proteomes" id="UP000272238"/>
    </source>
</evidence>
<feature type="transmembrane region" description="Helical" evidence="14">
    <location>
        <begin position="345"/>
        <end position="369"/>
    </location>
</feature>
<comment type="catalytic activity">
    <reaction evidence="1">
        <text>ATP + protein L-histidine = ADP + protein N-phospho-L-histidine.</text>
        <dbReference type="EC" id="2.7.13.3"/>
    </reaction>
</comment>
<name>A0A494ZAF4_9BACL</name>
<dbReference type="EMBL" id="RBZN01000006">
    <property type="protein sequence ID" value="RKQ19029.1"/>
    <property type="molecule type" value="Genomic_DNA"/>
</dbReference>
<evidence type="ECO:0000256" key="2">
    <source>
        <dbReference type="ARBA" id="ARBA00004651"/>
    </source>
</evidence>
<dbReference type="InterPro" id="IPR036890">
    <property type="entry name" value="HATPase_C_sf"/>
</dbReference>
<organism evidence="17 18">
    <name type="scientific">Ureibacillus endophyticus</name>
    <dbReference type="NCBI Taxonomy" id="1978490"/>
    <lineage>
        <taxon>Bacteria</taxon>
        <taxon>Bacillati</taxon>
        <taxon>Bacillota</taxon>
        <taxon>Bacilli</taxon>
        <taxon>Bacillales</taxon>
        <taxon>Caryophanaceae</taxon>
        <taxon>Ureibacillus</taxon>
    </lineage>
</organism>
<dbReference type="FunFam" id="1.10.287.130:FF:000008">
    <property type="entry name" value="Two-component sensor histidine kinase"/>
    <property type="match status" value="1"/>
</dbReference>
<dbReference type="PANTHER" id="PTHR45528">
    <property type="entry name" value="SENSOR HISTIDINE KINASE CPXA"/>
    <property type="match status" value="1"/>
</dbReference>
<dbReference type="SMART" id="SM00388">
    <property type="entry name" value="HisKA"/>
    <property type="match status" value="1"/>
</dbReference>
<feature type="transmembrane region" description="Helical" evidence="14">
    <location>
        <begin position="432"/>
        <end position="451"/>
    </location>
</feature>
<dbReference type="SMART" id="SM00387">
    <property type="entry name" value="HATPase_c"/>
    <property type="match status" value="1"/>
</dbReference>
<dbReference type="AlphaFoldDB" id="A0A494ZAF4"/>
<keyword evidence="18" id="KW-1185">Reference proteome</keyword>
<keyword evidence="7 14" id="KW-0812">Transmembrane</keyword>
<comment type="caution">
    <text evidence="17">The sequence shown here is derived from an EMBL/GenBank/DDBJ whole genome shotgun (WGS) entry which is preliminary data.</text>
</comment>
<dbReference type="CDD" id="cd00082">
    <property type="entry name" value="HisKA"/>
    <property type="match status" value="1"/>
</dbReference>
<proteinExistence type="predicted"/>
<dbReference type="Pfam" id="PF00512">
    <property type="entry name" value="HisKA"/>
    <property type="match status" value="1"/>
</dbReference>
<sequence>MKLNAKSLLSLFLITWVVFSSVLFILNAHKYIGSNYFESSNFEMTKEDFKQQLGRYVLQPFDEKKAKESITVTQEEIDFHRNYYGTLSEQVANIREQYSDRILQADESGDAQLKEILIAERDAKIEDIKENFSDDKHVEEKIRKQKEQLIEKFAKEEKLAAKEFLNNYGYFSYNLVNVDTGEHFDSGNSNVTIFSEKYGNQKPYFTVNNYFYVGSDGNYDSVTLINQMEFNYETVQFEGSISIPKSMLNATQFGTEYKSFTVAKIIFYSIWATGILTIIALFTIAKPSFKNFNFSSRLKEWFLRVPIDVRIVIVLTSALFAYALIDSMSNLISNVTYYYNLTNYVVDVLFNFILLFISITIVVLGVVWIKECLSNAQKFKQEFKQAFLYRLADGIQDLFLNRSIGIQSVIIMVITFLSGIGFAGSMLDGGLLLVYVVLLFFIGLPALIIFLRRMGYLNLIMKQTKDMAEGRLTTPIKVKGKSPLANHAENLNHLREGVRKSLTEQAKSERLKTELITNVSHDLRTPLTSIITYTDLLKNPNLSEEERNKYIDVLDKKSARLKTLIEDLFEVSKMASGNIELNKQRIDLTQLMQQAVGEHEEAFRDANLDLRITKPDVPLYANVDGQKWWRVLDNLVVNALKYSLEGTRVYMTLTQKGMDAEFTVKNIAKYELGENVEELTERFKRADTSRHTDGSGLGLAIAQSIVDMHNGRLKIDVDGDLFKVTITVPVS</sequence>
<protein>
    <recommendedName>
        <fullName evidence="3">histidine kinase</fullName>
        <ecNumber evidence="3">2.7.13.3</ecNumber>
    </recommendedName>
</protein>
<dbReference type="PROSITE" id="PS50885">
    <property type="entry name" value="HAMP"/>
    <property type="match status" value="1"/>
</dbReference>
<accession>A0A494ZAF4</accession>
<dbReference type="InterPro" id="IPR050398">
    <property type="entry name" value="HssS/ArlS-like"/>
</dbReference>
<evidence type="ECO:0000313" key="17">
    <source>
        <dbReference type="EMBL" id="RKQ19029.1"/>
    </source>
</evidence>
<feature type="transmembrane region" description="Helical" evidence="14">
    <location>
        <begin position="404"/>
        <end position="426"/>
    </location>
</feature>
<dbReference type="Gene3D" id="3.30.565.10">
    <property type="entry name" value="Histidine kinase-like ATPase, C-terminal domain"/>
    <property type="match status" value="1"/>
</dbReference>
<keyword evidence="12" id="KW-0902">Two-component regulatory system</keyword>
<dbReference type="PANTHER" id="PTHR45528:SF1">
    <property type="entry name" value="SENSOR HISTIDINE KINASE CPXA"/>
    <property type="match status" value="1"/>
</dbReference>
<keyword evidence="13 14" id="KW-0472">Membrane</keyword>
<dbReference type="Gene3D" id="1.10.287.130">
    <property type="match status" value="1"/>
</dbReference>
<dbReference type="InterPro" id="IPR003660">
    <property type="entry name" value="HAMP_dom"/>
</dbReference>
<keyword evidence="10" id="KW-0067">ATP-binding</keyword>
<evidence type="ECO:0000256" key="11">
    <source>
        <dbReference type="ARBA" id="ARBA00022989"/>
    </source>
</evidence>
<dbReference type="InterPro" id="IPR003661">
    <property type="entry name" value="HisK_dim/P_dom"/>
</dbReference>
<evidence type="ECO:0000256" key="6">
    <source>
        <dbReference type="ARBA" id="ARBA00022679"/>
    </source>
</evidence>
<dbReference type="OrthoDB" id="9792991at2"/>
<evidence type="ECO:0000256" key="8">
    <source>
        <dbReference type="ARBA" id="ARBA00022741"/>
    </source>
</evidence>
<evidence type="ECO:0000256" key="10">
    <source>
        <dbReference type="ARBA" id="ARBA00022840"/>
    </source>
</evidence>
<dbReference type="SUPFAM" id="SSF55874">
    <property type="entry name" value="ATPase domain of HSP90 chaperone/DNA topoisomerase II/histidine kinase"/>
    <property type="match status" value="1"/>
</dbReference>